<evidence type="ECO:0000256" key="8">
    <source>
        <dbReference type="ARBA" id="ARBA00023128"/>
    </source>
</evidence>
<proteinExistence type="inferred from homology"/>
<evidence type="ECO:0000256" key="9">
    <source>
        <dbReference type="ARBA" id="ARBA00023136"/>
    </source>
</evidence>
<feature type="repeat" description="Solcar" evidence="10">
    <location>
        <begin position="273"/>
        <end position="371"/>
    </location>
</feature>
<name>A0A6A4W887_AMPAM</name>
<keyword evidence="8" id="KW-0496">Mitochondrion</keyword>
<evidence type="ECO:0000256" key="12">
    <source>
        <dbReference type="SAM" id="MobiDB-lite"/>
    </source>
</evidence>
<evidence type="ECO:0000313" key="15">
    <source>
        <dbReference type="Proteomes" id="UP000440578"/>
    </source>
</evidence>
<keyword evidence="6" id="KW-1000">Mitochondrion outer membrane</keyword>
<dbReference type="GO" id="GO:0090149">
    <property type="term" value="P:mitochondrial membrane fission"/>
    <property type="evidence" value="ECO:0007669"/>
    <property type="project" value="InterPro"/>
</dbReference>
<evidence type="ECO:0000256" key="3">
    <source>
        <dbReference type="ARBA" id="ARBA00022448"/>
    </source>
</evidence>
<evidence type="ECO:0000256" key="2">
    <source>
        <dbReference type="ARBA" id="ARBA00006375"/>
    </source>
</evidence>
<dbReference type="GO" id="GO:0005741">
    <property type="term" value="C:mitochondrial outer membrane"/>
    <property type="evidence" value="ECO:0007669"/>
    <property type="project" value="UniProtKB-SubCell"/>
</dbReference>
<comment type="caution">
    <text evidence="14">The sequence shown here is derived from an EMBL/GenBank/DDBJ whole genome shotgun (WGS) entry which is preliminary data.</text>
</comment>
<dbReference type="EMBL" id="VIIS01001078">
    <property type="protein sequence ID" value="KAF0302243.1"/>
    <property type="molecule type" value="Genomic_DNA"/>
</dbReference>
<dbReference type="PANTHER" id="PTHR21252">
    <property type="entry name" value="TB1 PROTEIN-RELATED"/>
    <property type="match status" value="1"/>
</dbReference>
<dbReference type="InterPro" id="IPR039158">
    <property type="entry name" value="SLC25A46"/>
</dbReference>
<comment type="subcellular location">
    <subcellularLocation>
        <location evidence="1">Mitochondrion outer membrane</location>
        <topology evidence="1">Multi-pass membrane protein</topology>
    </subcellularLocation>
</comment>
<feature type="region of interest" description="Disordered" evidence="12">
    <location>
        <begin position="397"/>
        <end position="418"/>
    </location>
</feature>
<dbReference type="SUPFAM" id="SSF103506">
    <property type="entry name" value="Mitochondrial carrier"/>
    <property type="match status" value="1"/>
</dbReference>
<keyword evidence="3 11" id="KW-0813">Transport</keyword>
<keyword evidence="7" id="KW-1133">Transmembrane helix</keyword>
<dbReference type="EMBL" id="VIIS01001546">
    <property type="protein sequence ID" value="KAF0296633.1"/>
    <property type="molecule type" value="Genomic_DNA"/>
</dbReference>
<evidence type="ECO:0000256" key="11">
    <source>
        <dbReference type="RuleBase" id="RU000488"/>
    </source>
</evidence>
<evidence type="ECO:0000256" key="10">
    <source>
        <dbReference type="PROSITE-ProRule" id="PRU00282"/>
    </source>
</evidence>
<dbReference type="AlphaFoldDB" id="A0A6A4W887"/>
<keyword evidence="15" id="KW-1185">Reference proteome</keyword>
<evidence type="ECO:0000256" key="6">
    <source>
        <dbReference type="ARBA" id="ARBA00022787"/>
    </source>
</evidence>
<evidence type="ECO:0000256" key="7">
    <source>
        <dbReference type="ARBA" id="ARBA00022989"/>
    </source>
</evidence>
<dbReference type="Gene3D" id="1.50.40.10">
    <property type="entry name" value="Mitochondrial carrier domain"/>
    <property type="match status" value="1"/>
</dbReference>
<dbReference type="PROSITE" id="PS50920">
    <property type="entry name" value="SOLCAR"/>
    <property type="match status" value="1"/>
</dbReference>
<dbReference type="OrthoDB" id="2403262at2759"/>
<sequence length="450" mass="48773">MAGLDDYKFYMAARGEDSPFWERRLPERRAGGSARPTSLPLPEQTTEPATSPNTQYLVVATNAAGLIVEHVLTHPFVVLRRQCQVNATARRYHLTPVTLAPVLFNLHRHQGLGVLWKGLGSAVIVKGLRLAAEDLVSKVAPWPRELARGSSARQAGRHLLLKTAGLIAAAPFSAASLTESVQSEVASERPGVLDVFTEGAFRAVAGLTPYSGGRLLPVWTLVVPAALHGILHYILSAIGAEVASAVLRILRDRAERRRGAVPRARQPLDRCHQQLAVAAVGRYSADLLLYPLETVLHRLQLQGTRSIVDNLDTGSSVLPVSTRYEGALDCFFTILEDEGVSGLYKGIGTLAAQAATHAAALYAARWIIGQVALLAADQPPPSGAASRDNLTQMLETPVSGIPGAGEPDDSELDGRWREVRTPLTPAADRYDRYAAEFDRYAGFDRYRDQF</sequence>
<evidence type="ECO:0000313" key="14">
    <source>
        <dbReference type="EMBL" id="KAF0302243.1"/>
    </source>
</evidence>
<gene>
    <name evidence="14" type="primary">SLC25A46_0</name>
    <name evidence="13" type="synonym">SLC25A46_1</name>
    <name evidence="13" type="ORF">FJT64_005934</name>
    <name evidence="14" type="ORF">FJT64_025659</name>
</gene>
<comment type="similarity">
    <text evidence="2 11">Belongs to the mitochondrial carrier (TC 2.A.29) family.</text>
</comment>
<dbReference type="InterPro" id="IPR018108">
    <property type="entry name" value="MCP_transmembrane"/>
</dbReference>
<dbReference type="InterPro" id="IPR023395">
    <property type="entry name" value="MCP_dom_sf"/>
</dbReference>
<accession>A0A6A4W887</accession>
<evidence type="ECO:0000313" key="13">
    <source>
        <dbReference type="EMBL" id="KAF0296633.1"/>
    </source>
</evidence>
<dbReference type="Proteomes" id="UP000440578">
    <property type="component" value="Unassembled WGS sequence"/>
</dbReference>
<dbReference type="PANTHER" id="PTHR21252:SF2">
    <property type="entry name" value="MITOCHONDRIAL OUTER MEMBRANE PROTEIN SLC25A46"/>
    <property type="match status" value="1"/>
</dbReference>
<reference evidence="14 15" key="1">
    <citation type="submission" date="2019-07" db="EMBL/GenBank/DDBJ databases">
        <title>Draft genome assembly of a fouling barnacle, Amphibalanus amphitrite (Darwin, 1854): The first reference genome for Thecostraca.</title>
        <authorList>
            <person name="Kim W."/>
        </authorList>
    </citation>
    <scope>NUCLEOTIDE SEQUENCE [LARGE SCALE GENOMIC DNA]</scope>
    <source>
        <strain evidence="14">SNU_AA5</strain>
        <tissue evidence="14">Soma without cirri and trophi</tissue>
    </source>
</reference>
<evidence type="ECO:0000256" key="1">
    <source>
        <dbReference type="ARBA" id="ARBA00004374"/>
    </source>
</evidence>
<dbReference type="Pfam" id="PF00153">
    <property type="entry name" value="Mito_carr"/>
    <property type="match status" value="1"/>
</dbReference>
<keyword evidence="9 10" id="KW-0472">Membrane</keyword>
<protein>
    <submittedName>
        <fullName evidence="14">Solute carrier family 25 member 46</fullName>
    </submittedName>
</protein>
<keyword evidence="5" id="KW-0677">Repeat</keyword>
<evidence type="ECO:0000256" key="4">
    <source>
        <dbReference type="ARBA" id="ARBA00022692"/>
    </source>
</evidence>
<keyword evidence="4 10" id="KW-0812">Transmembrane</keyword>
<feature type="region of interest" description="Disordered" evidence="12">
    <location>
        <begin position="27"/>
        <end position="50"/>
    </location>
</feature>
<evidence type="ECO:0000256" key="5">
    <source>
        <dbReference type="ARBA" id="ARBA00022737"/>
    </source>
</evidence>
<organism evidence="14 15">
    <name type="scientific">Amphibalanus amphitrite</name>
    <name type="common">Striped barnacle</name>
    <name type="synonym">Balanus amphitrite</name>
    <dbReference type="NCBI Taxonomy" id="1232801"/>
    <lineage>
        <taxon>Eukaryota</taxon>
        <taxon>Metazoa</taxon>
        <taxon>Ecdysozoa</taxon>
        <taxon>Arthropoda</taxon>
        <taxon>Crustacea</taxon>
        <taxon>Multicrustacea</taxon>
        <taxon>Cirripedia</taxon>
        <taxon>Thoracica</taxon>
        <taxon>Thoracicalcarea</taxon>
        <taxon>Balanomorpha</taxon>
        <taxon>Balanoidea</taxon>
        <taxon>Balanidae</taxon>
        <taxon>Amphibalaninae</taxon>
        <taxon>Amphibalanus</taxon>
    </lineage>
</organism>